<dbReference type="Pfam" id="PF01968">
    <property type="entry name" value="Hydantoinase_A"/>
    <property type="match status" value="1"/>
</dbReference>
<dbReference type="InterPro" id="IPR045079">
    <property type="entry name" value="Oxoprolinase-like"/>
</dbReference>
<sequence length="669" mass="70374">MALMLGVDTGGTYTDAVLIRDEETVIASAKSLTTRHDLSVGISRAIASVLEQSGADKSQIAMASMSTTLATNALVEGQGGRVGLILIGFSEKDVARQGLAQALNGDPVIYVAGGHNHSGGEIAPLDVAHLRDELAKVADDLSGIAIASQFATRNPAHEIAAREIVRETSALPVSCSHELSAKLGGPKRAMTAVLNARLIGMIDHLIAATEGLLNDLDIDAPLMVVRGDGALISADQAREKPIETILSGPAASIVGARWLTDASDALVSDIGGTTTDIALLRDGRPMIDPDGASVGGLRTMVEAVAMRTTGLGGDSEVHIDKDGLAGGLQLGPRRVMPISLLAMDWSDLVHTTLDRQLNENRVGEFAARFIVPIQGNSLSRAGLEPRQVRLLDRVGDTPKPLGDVLQTRVELGVLDRLISRGHVIVSAITPSDASHVLGRLDAWDQEAAQKALTLFAGQRTGAGVRVANDASTLAQKIIDQLTEQTCEALLEAAFAEEPDINGTPRELARHVLMKSGLNNHRNVVAIKADLNLPIIGLGASARAYYGAVGDRLHTTTILPEHGGVANAIGAVVGQITMREMGEVNSAGEGRYQAFLDHGPQMFDDQSKAIATLEQELKTRAQSAAVAAGAQDVRIQVSQDIQTADVENRQVFVSAQITVTASGRPRIAIE</sequence>
<proteinExistence type="predicted"/>
<dbReference type="Proteomes" id="UP000231516">
    <property type="component" value="Unassembled WGS sequence"/>
</dbReference>
<dbReference type="InterPro" id="IPR002821">
    <property type="entry name" value="Hydantoinase_A"/>
</dbReference>
<keyword evidence="4" id="KW-1185">Reference proteome</keyword>
<dbReference type="Pfam" id="PF05378">
    <property type="entry name" value="Hydant_A_N"/>
    <property type="match status" value="1"/>
</dbReference>
<dbReference type="OrthoDB" id="9814788at2"/>
<dbReference type="GO" id="GO:0017168">
    <property type="term" value="F:5-oxoprolinase (ATP-hydrolyzing) activity"/>
    <property type="evidence" value="ECO:0007669"/>
    <property type="project" value="TreeGrafter"/>
</dbReference>
<evidence type="ECO:0000313" key="3">
    <source>
        <dbReference type="EMBL" id="PIB24051.1"/>
    </source>
</evidence>
<dbReference type="EMBL" id="MDGM01000012">
    <property type="protein sequence ID" value="PIB24051.1"/>
    <property type="molecule type" value="Genomic_DNA"/>
</dbReference>
<protein>
    <submittedName>
        <fullName evidence="3">Hydantoinase</fullName>
    </submittedName>
</protein>
<comment type="caution">
    <text evidence="3">The sequence shown here is derived from an EMBL/GenBank/DDBJ whole genome shotgun (WGS) entry which is preliminary data.</text>
</comment>
<dbReference type="RefSeq" id="WP_099592329.1">
    <property type="nucleotide sequence ID" value="NZ_MDGM01000012.1"/>
</dbReference>
<dbReference type="AlphaFoldDB" id="A0A2G5K3G6"/>
<feature type="domain" description="Hydantoinase/oxoprolinase N-terminal" evidence="2">
    <location>
        <begin position="5"/>
        <end position="168"/>
    </location>
</feature>
<dbReference type="GO" id="GO:0006749">
    <property type="term" value="P:glutathione metabolic process"/>
    <property type="evidence" value="ECO:0007669"/>
    <property type="project" value="TreeGrafter"/>
</dbReference>
<dbReference type="PANTHER" id="PTHR11365">
    <property type="entry name" value="5-OXOPROLINASE RELATED"/>
    <property type="match status" value="1"/>
</dbReference>
<dbReference type="Gene3D" id="3.30.420.40">
    <property type="match status" value="1"/>
</dbReference>
<feature type="domain" description="Hydantoinase A/oxoprolinase" evidence="1">
    <location>
        <begin position="188"/>
        <end position="323"/>
    </location>
</feature>
<evidence type="ECO:0000259" key="2">
    <source>
        <dbReference type="Pfam" id="PF05378"/>
    </source>
</evidence>
<dbReference type="PANTHER" id="PTHR11365:SF2">
    <property type="entry name" value="5-OXOPROLINASE"/>
    <property type="match status" value="1"/>
</dbReference>
<dbReference type="SUPFAM" id="SSF53067">
    <property type="entry name" value="Actin-like ATPase domain"/>
    <property type="match status" value="1"/>
</dbReference>
<evidence type="ECO:0000313" key="4">
    <source>
        <dbReference type="Proteomes" id="UP000231516"/>
    </source>
</evidence>
<accession>A0A2G5K3G6</accession>
<dbReference type="InterPro" id="IPR008040">
    <property type="entry name" value="Hydant_A_N"/>
</dbReference>
<reference evidence="3 4" key="1">
    <citation type="submission" date="2016-08" db="EMBL/GenBank/DDBJ databases">
        <title>Draft genome of Amylibacter sp. strain 4G11.</title>
        <authorList>
            <person name="Wong S.-K."/>
            <person name="Hamasaki K."/>
            <person name="Yoshizawa S."/>
        </authorList>
    </citation>
    <scope>NUCLEOTIDE SEQUENCE [LARGE SCALE GENOMIC DNA]</scope>
    <source>
        <strain evidence="3 4">4G11</strain>
    </source>
</reference>
<gene>
    <name evidence="3" type="ORF">BFP76_02040</name>
</gene>
<dbReference type="InterPro" id="IPR043129">
    <property type="entry name" value="ATPase_NBD"/>
</dbReference>
<evidence type="ECO:0000259" key="1">
    <source>
        <dbReference type="Pfam" id="PF01968"/>
    </source>
</evidence>
<name>A0A2G5K3G6_9RHOB</name>
<organism evidence="3 4">
    <name type="scientific">Paramylibacter kogurei</name>
    <dbReference type="NCBI Taxonomy" id="1889778"/>
    <lineage>
        <taxon>Bacteria</taxon>
        <taxon>Pseudomonadati</taxon>
        <taxon>Pseudomonadota</taxon>
        <taxon>Alphaproteobacteria</taxon>
        <taxon>Rhodobacterales</taxon>
        <taxon>Paracoccaceae</taxon>
        <taxon>Paramylibacter</taxon>
    </lineage>
</organism>
<dbReference type="GO" id="GO:0005829">
    <property type="term" value="C:cytosol"/>
    <property type="evidence" value="ECO:0007669"/>
    <property type="project" value="TreeGrafter"/>
</dbReference>